<evidence type="ECO:0000313" key="8">
    <source>
        <dbReference type="Proteomes" id="UP000182429"/>
    </source>
</evidence>
<dbReference type="AlphaFoldDB" id="A0A1H2SZ44"/>
<dbReference type="eggNOG" id="COG2223">
    <property type="taxonomic scope" value="Bacteria"/>
</dbReference>
<organism evidence="7 8">
    <name type="scientific">Kandleria vitulina</name>
    <dbReference type="NCBI Taxonomy" id="1630"/>
    <lineage>
        <taxon>Bacteria</taxon>
        <taxon>Bacillati</taxon>
        <taxon>Bacillota</taxon>
        <taxon>Erysipelotrichia</taxon>
        <taxon>Erysipelotrichales</taxon>
        <taxon>Coprobacillaceae</taxon>
        <taxon>Kandleria</taxon>
    </lineage>
</organism>
<dbReference type="Pfam" id="PF13520">
    <property type="entry name" value="AA_permease_2"/>
    <property type="match status" value="1"/>
</dbReference>
<feature type="transmembrane region" description="Helical" evidence="6">
    <location>
        <begin position="431"/>
        <end position="452"/>
    </location>
</feature>
<feature type="transmembrane region" description="Helical" evidence="6">
    <location>
        <begin position="392"/>
        <end position="411"/>
    </location>
</feature>
<feature type="transmembrane region" description="Helical" evidence="6">
    <location>
        <begin position="42"/>
        <end position="61"/>
    </location>
</feature>
<feature type="transmembrane region" description="Helical" evidence="6">
    <location>
        <begin position="235"/>
        <end position="257"/>
    </location>
</feature>
<comment type="subcellular location">
    <subcellularLocation>
        <location evidence="1">Cell membrane</location>
        <topology evidence="1">Multi-pass membrane protein</topology>
    </subcellularLocation>
</comment>
<gene>
    <name evidence="7" type="ORF">SAMN04487759_11163</name>
</gene>
<feature type="transmembrane region" description="Helical" evidence="6">
    <location>
        <begin position="283"/>
        <end position="307"/>
    </location>
</feature>
<keyword evidence="2" id="KW-1003">Cell membrane</keyword>
<sequence>MKKKKLSFVSIILLTINAIIGTGIFLSPGSVTMLAGDKAPLIYLVAAVLAIVLAVSFASAAKYVKDSGAAYAYAKAAFGDNIGFYVGITRFVSGSIAWGVMATGAVKTVLSIYGIDSSHFGYITIGFIVLMLVLLLINTLGIRIVEIINNVSTLGKLAALLVFIIAGGIIVITTGENHYSDVMSVVNNGQPLVPPMNLSVFIAATLAAFYAFTGFESVATGSKDMENPEKNLPRALPIGILIIAFIYMGIVCIAMLLNSKMLVETKEVVVLASLFNNPIIRNIILYGAFVSMFGINVAASFSTPRILEALAAKRQLPSVFAYRTKLDCPLVAMIVTILFAVIIPLSFRYDMANIMILSSLSRFIQFLVVPLSVIVFYFNLNKEEVLSATKNFATDVIIPVAAFIFSLFLVIKFDWVSQFSVVSTDGTSVLNIAAIVAVAISYIILPVVLLIWKNTRKA</sequence>
<dbReference type="InterPro" id="IPR002293">
    <property type="entry name" value="AA/rel_permease1"/>
</dbReference>
<dbReference type="PANTHER" id="PTHR42770:SF18">
    <property type="entry name" value="ARGININE_AGMATINE ANTIPORTER"/>
    <property type="match status" value="1"/>
</dbReference>
<dbReference type="STRING" id="1630.SAMN05216514_10212"/>
<feature type="transmembrane region" description="Helical" evidence="6">
    <location>
        <begin position="82"/>
        <end position="100"/>
    </location>
</feature>
<feature type="transmembrane region" description="Helical" evidence="6">
    <location>
        <begin position="328"/>
        <end position="347"/>
    </location>
</feature>
<evidence type="ECO:0000256" key="3">
    <source>
        <dbReference type="ARBA" id="ARBA00022692"/>
    </source>
</evidence>
<dbReference type="OrthoDB" id="9762947at2"/>
<dbReference type="Gene3D" id="1.20.1740.10">
    <property type="entry name" value="Amino acid/polyamine transporter I"/>
    <property type="match status" value="1"/>
</dbReference>
<evidence type="ECO:0000256" key="2">
    <source>
        <dbReference type="ARBA" id="ARBA00022475"/>
    </source>
</evidence>
<keyword evidence="3 6" id="KW-0812">Transmembrane</keyword>
<dbReference type="PIRSF" id="PIRSF006060">
    <property type="entry name" value="AA_transporter"/>
    <property type="match status" value="1"/>
</dbReference>
<dbReference type="eggNOG" id="COG0531">
    <property type="taxonomic scope" value="Bacteria"/>
</dbReference>
<feature type="transmembrane region" description="Helical" evidence="6">
    <location>
        <begin position="120"/>
        <end position="145"/>
    </location>
</feature>
<protein>
    <submittedName>
        <fullName evidence="7">Amino acid permease</fullName>
    </submittedName>
</protein>
<reference evidence="7 8" key="1">
    <citation type="submission" date="2016-10" db="EMBL/GenBank/DDBJ databases">
        <authorList>
            <person name="de Groot N.N."/>
        </authorList>
    </citation>
    <scope>NUCLEOTIDE SEQUENCE [LARGE SCALE GENOMIC DNA]</scope>
    <source>
        <strain evidence="7 8">S3b</strain>
    </source>
</reference>
<dbReference type="PANTHER" id="PTHR42770">
    <property type="entry name" value="AMINO ACID TRANSPORTER-RELATED"/>
    <property type="match status" value="1"/>
</dbReference>
<keyword evidence="5 6" id="KW-0472">Membrane</keyword>
<evidence type="ECO:0000256" key="5">
    <source>
        <dbReference type="ARBA" id="ARBA00023136"/>
    </source>
</evidence>
<accession>A0A1H2SZ44</accession>
<dbReference type="EMBL" id="FNNF01000011">
    <property type="protein sequence ID" value="SDW36891.1"/>
    <property type="molecule type" value="Genomic_DNA"/>
</dbReference>
<proteinExistence type="predicted"/>
<feature type="transmembrane region" description="Helical" evidence="6">
    <location>
        <begin position="195"/>
        <end position="215"/>
    </location>
</feature>
<feature type="transmembrane region" description="Helical" evidence="6">
    <location>
        <begin position="157"/>
        <end position="175"/>
    </location>
</feature>
<evidence type="ECO:0000256" key="4">
    <source>
        <dbReference type="ARBA" id="ARBA00022989"/>
    </source>
</evidence>
<keyword evidence="4 6" id="KW-1133">Transmembrane helix</keyword>
<dbReference type="GO" id="GO:0022857">
    <property type="term" value="F:transmembrane transporter activity"/>
    <property type="evidence" value="ECO:0007669"/>
    <property type="project" value="InterPro"/>
</dbReference>
<dbReference type="GO" id="GO:0005886">
    <property type="term" value="C:plasma membrane"/>
    <property type="evidence" value="ECO:0007669"/>
    <property type="project" value="UniProtKB-SubCell"/>
</dbReference>
<dbReference type="Proteomes" id="UP000182429">
    <property type="component" value="Unassembled WGS sequence"/>
</dbReference>
<dbReference type="InterPro" id="IPR050367">
    <property type="entry name" value="APC_superfamily"/>
</dbReference>
<name>A0A1H2SZ44_9FIRM</name>
<feature type="transmembrane region" description="Helical" evidence="6">
    <location>
        <begin position="359"/>
        <end position="380"/>
    </location>
</feature>
<dbReference type="RefSeq" id="WP_074686191.1">
    <property type="nucleotide sequence ID" value="NZ_FNNF01000011.1"/>
</dbReference>
<evidence type="ECO:0000313" key="7">
    <source>
        <dbReference type="EMBL" id="SDW36891.1"/>
    </source>
</evidence>
<evidence type="ECO:0000256" key="6">
    <source>
        <dbReference type="SAM" id="Phobius"/>
    </source>
</evidence>
<evidence type="ECO:0000256" key="1">
    <source>
        <dbReference type="ARBA" id="ARBA00004651"/>
    </source>
</evidence>